<proteinExistence type="predicted"/>
<dbReference type="Proteomes" id="UP000198694">
    <property type="component" value="Unassembled WGS sequence"/>
</dbReference>
<sequence length="148" mass="16116">MDETPRNKQNDDIEDAPKFGEESPGPVSARQQGAQSMPPRDPDEQYILDEPYKRDEEMAQELTATEFNQPVSSGEKETNMKSEVQTGFGWLAVILAVLSFFMLPVVLGAAAVIFGFVSRNRGAHTLGNTAIIAGAVSIIISLFLAPFV</sequence>
<evidence type="ECO:0000256" key="2">
    <source>
        <dbReference type="SAM" id="Phobius"/>
    </source>
</evidence>
<dbReference type="AlphaFoldDB" id="A0A1G9CRI3"/>
<feature type="transmembrane region" description="Helical" evidence="2">
    <location>
        <begin position="88"/>
        <end position="117"/>
    </location>
</feature>
<feature type="region of interest" description="Disordered" evidence="1">
    <location>
        <begin position="1"/>
        <end position="53"/>
    </location>
</feature>
<keyword evidence="2" id="KW-1133">Transmembrane helix</keyword>
<keyword evidence="2" id="KW-0472">Membrane</keyword>
<dbReference type="OrthoDB" id="2943217at2"/>
<keyword evidence="4" id="KW-1185">Reference proteome</keyword>
<evidence type="ECO:0000313" key="4">
    <source>
        <dbReference type="Proteomes" id="UP000198694"/>
    </source>
</evidence>
<dbReference type="InterPro" id="IPR055338">
    <property type="entry name" value="YqfX-like"/>
</dbReference>
<dbReference type="EMBL" id="FNFL01000008">
    <property type="protein sequence ID" value="SDK54280.1"/>
    <property type="molecule type" value="Genomic_DNA"/>
</dbReference>
<dbReference type="RefSeq" id="WP_093216977.1">
    <property type="nucleotide sequence ID" value="NZ_FNFL01000008.1"/>
</dbReference>
<evidence type="ECO:0000313" key="3">
    <source>
        <dbReference type="EMBL" id="SDK54280.1"/>
    </source>
</evidence>
<name>A0A1G9CRI3_9BACI</name>
<reference evidence="3 4" key="1">
    <citation type="submission" date="2016-10" db="EMBL/GenBank/DDBJ databases">
        <authorList>
            <person name="de Groot N.N."/>
        </authorList>
    </citation>
    <scope>NUCLEOTIDE SEQUENCE [LARGE SCALE GENOMIC DNA]</scope>
    <source>
        <strain evidence="3 4">CGMCC 1.6502</strain>
    </source>
</reference>
<feature type="compositionally biased region" description="Basic and acidic residues" evidence="1">
    <location>
        <begin position="1"/>
        <end position="21"/>
    </location>
</feature>
<keyword evidence="2" id="KW-0812">Transmembrane</keyword>
<protein>
    <recommendedName>
        <fullName evidence="5">DUF4190 domain-containing protein</fullName>
    </recommendedName>
</protein>
<dbReference type="PANTHER" id="PTHR40040">
    <property type="entry name" value="SMALL HYDROPHOBIC PROTEIN-RELATED"/>
    <property type="match status" value="1"/>
</dbReference>
<evidence type="ECO:0008006" key="5">
    <source>
        <dbReference type="Google" id="ProtNLM"/>
    </source>
</evidence>
<dbReference type="STRING" id="407036.SAMN05216243_3501"/>
<dbReference type="PANTHER" id="PTHR40040:SF1">
    <property type="entry name" value="MEMBRANE PROTEIN"/>
    <property type="match status" value="1"/>
</dbReference>
<accession>A0A1G9CRI3</accession>
<feature type="transmembrane region" description="Helical" evidence="2">
    <location>
        <begin position="129"/>
        <end position="147"/>
    </location>
</feature>
<organism evidence="3 4">
    <name type="scientific">Sediminibacillus albus</name>
    <dbReference type="NCBI Taxonomy" id="407036"/>
    <lineage>
        <taxon>Bacteria</taxon>
        <taxon>Bacillati</taxon>
        <taxon>Bacillota</taxon>
        <taxon>Bacilli</taxon>
        <taxon>Bacillales</taxon>
        <taxon>Bacillaceae</taxon>
        <taxon>Sediminibacillus</taxon>
    </lineage>
</organism>
<gene>
    <name evidence="3" type="ORF">SAMN05216243_3501</name>
</gene>
<evidence type="ECO:0000256" key="1">
    <source>
        <dbReference type="SAM" id="MobiDB-lite"/>
    </source>
</evidence>